<feature type="region of interest" description="Disordered" evidence="1">
    <location>
        <begin position="319"/>
        <end position="373"/>
    </location>
</feature>
<accession>A0A328D034</accession>
<feature type="region of interest" description="Disordered" evidence="1">
    <location>
        <begin position="229"/>
        <end position="250"/>
    </location>
</feature>
<dbReference type="GO" id="GO:0010343">
    <property type="term" value="P:singlet oxygen-mediated programmed cell death"/>
    <property type="evidence" value="ECO:0007669"/>
    <property type="project" value="InterPro"/>
</dbReference>
<feature type="compositionally biased region" description="Low complexity" evidence="1">
    <location>
        <begin position="229"/>
        <end position="243"/>
    </location>
</feature>
<dbReference type="Pfam" id="PF12014">
    <property type="entry name" value="Cyclin_D1_bind"/>
    <property type="match status" value="1"/>
</dbReference>
<comment type="caution">
    <text evidence="2">The sequence shown here is derived from an EMBL/GenBank/DDBJ whole genome shotgun (WGS) entry which is preliminary data.</text>
</comment>
<sequence>MAVVIVAHLAPHSRQGSCFFSPSYSSSSSSSLVHRIVHSRYPVLHFPYCNKSFFLRDRKHSKLTCRDSSGWDWNQWTRHFSDMEQAENYASILKFELEDAVEKQDFHKAAKLKRAIAEATSKDAIAKIMLELKDAILEERYRDASRLCRSTGSGLVGWWVSCSKDSDDPFGRLVHITPGMGRFIARSYTPRQLVNASPGTPLFELYVVKEANGSYNIQAVFLKRTKTVKPNSFSSNSKPASSSTVEPEDASVIDVKVNEDEIENSKEKHVGFEEAAEEGIQSVINFLKDRIPDLKAKVTKLNTTEEVLDDSDSLRQIIEEDGENSNDVNNGIISRDFSDEEFGGSSETSYIEDNHHHQIPVGGESTTSEDKKSPDMKLFFGVLHDNEDDPSKDKFIRVQAEIEGLTRDSFEFHIPKTYRDLQSVENSVSAVGLEAIAALSVSKLMPPDVAKAFLSVENIPPKIQKNMREILQLVSQVKNQNRLSEYTQFTRIATPCSDLDPFDGLYVGAFGPYATEIVQMKRKYGNWNAQDENKSSDMEFFEYVEAIKLTGDINVPAGEVTFRGKIGKGNGSTNKGMYPDELGVVASYKGQGRIAGYGFKNPKWVEGELLQLNGKGFGAHIKGADLGFLYAIPEHSFLVLFSRLKLPE</sequence>
<dbReference type="InterPro" id="IPR044680">
    <property type="entry name" value="EX1/2"/>
</dbReference>
<dbReference type="EMBL" id="NQVE01000203">
    <property type="protein sequence ID" value="RAL39105.1"/>
    <property type="molecule type" value="Genomic_DNA"/>
</dbReference>
<proteinExistence type="predicted"/>
<gene>
    <name evidence="2" type="ORF">DM860_011591</name>
</gene>
<dbReference type="AlphaFoldDB" id="A0A328D034"/>
<reference evidence="2 3" key="1">
    <citation type="submission" date="2018-06" db="EMBL/GenBank/DDBJ databases">
        <title>The Genome of Cuscuta australis (Dodder) Provides Insight into the Evolution of Plant Parasitism.</title>
        <authorList>
            <person name="Liu H."/>
        </authorList>
    </citation>
    <scope>NUCLEOTIDE SEQUENCE [LARGE SCALE GENOMIC DNA]</scope>
    <source>
        <strain evidence="3">cv. Yunnan</strain>
        <tissue evidence="2">Vines</tissue>
    </source>
</reference>
<organism evidence="2 3">
    <name type="scientific">Cuscuta australis</name>
    <dbReference type="NCBI Taxonomy" id="267555"/>
    <lineage>
        <taxon>Eukaryota</taxon>
        <taxon>Viridiplantae</taxon>
        <taxon>Streptophyta</taxon>
        <taxon>Embryophyta</taxon>
        <taxon>Tracheophyta</taxon>
        <taxon>Spermatophyta</taxon>
        <taxon>Magnoliopsida</taxon>
        <taxon>eudicotyledons</taxon>
        <taxon>Gunneridae</taxon>
        <taxon>Pentapetalae</taxon>
        <taxon>asterids</taxon>
        <taxon>lamiids</taxon>
        <taxon>Solanales</taxon>
        <taxon>Convolvulaceae</taxon>
        <taxon>Cuscuteae</taxon>
        <taxon>Cuscuta</taxon>
        <taxon>Cuscuta subgen. Grammica</taxon>
        <taxon>Cuscuta sect. Cleistogrammica</taxon>
    </lineage>
</organism>
<evidence type="ECO:0000313" key="3">
    <source>
        <dbReference type="Proteomes" id="UP000249390"/>
    </source>
</evidence>
<dbReference type="GO" id="GO:0042651">
    <property type="term" value="C:thylakoid membrane"/>
    <property type="evidence" value="ECO:0007669"/>
    <property type="project" value="TreeGrafter"/>
</dbReference>
<evidence type="ECO:0000256" key="1">
    <source>
        <dbReference type="SAM" id="MobiDB-lite"/>
    </source>
</evidence>
<evidence type="ECO:0000313" key="2">
    <source>
        <dbReference type="EMBL" id="RAL39105.1"/>
    </source>
</evidence>
<dbReference type="PANTHER" id="PTHR33917">
    <property type="entry name" value="PROTEIN EXECUTER 1, CHLOROPLASTIC"/>
    <property type="match status" value="1"/>
</dbReference>
<dbReference type="PANTHER" id="PTHR33917:SF2">
    <property type="entry name" value="PROTEIN EXECUTER 2, CHLOROPLASTIC"/>
    <property type="match status" value="1"/>
</dbReference>
<dbReference type="Proteomes" id="UP000249390">
    <property type="component" value="Unassembled WGS sequence"/>
</dbReference>
<protein>
    <submittedName>
        <fullName evidence="2">Uncharacterized protein</fullName>
    </submittedName>
</protein>
<keyword evidence="3" id="KW-1185">Reference proteome</keyword>
<name>A0A328D034_9ASTE</name>